<feature type="compositionally biased region" description="Basic residues" evidence="1">
    <location>
        <begin position="78"/>
        <end position="90"/>
    </location>
</feature>
<dbReference type="AlphaFoldDB" id="A0A365QHW1"/>
<name>A0A365QHW1_9BURK</name>
<dbReference type="EMBL" id="QMFZ01000061">
    <property type="protein sequence ID" value="RBB32381.1"/>
    <property type="molecule type" value="Genomic_DNA"/>
</dbReference>
<evidence type="ECO:0000256" key="1">
    <source>
        <dbReference type="SAM" id="MobiDB-lite"/>
    </source>
</evidence>
<feature type="signal peptide" evidence="2">
    <location>
        <begin position="1"/>
        <end position="23"/>
    </location>
</feature>
<evidence type="ECO:0000313" key="3">
    <source>
        <dbReference type="EMBL" id="RBB32381.1"/>
    </source>
</evidence>
<proteinExistence type="predicted"/>
<feature type="region of interest" description="Disordered" evidence="1">
    <location>
        <begin position="71"/>
        <end position="99"/>
    </location>
</feature>
<evidence type="ECO:0000256" key="2">
    <source>
        <dbReference type="SAM" id="SignalP"/>
    </source>
</evidence>
<keyword evidence="2" id="KW-0732">Signal</keyword>
<sequence length="99" mass="10795">MKKALLLSCTVAAAAGLSAAAHATNIGINIGMPTPVVTAPALTVPSPVKVVTPGWYGERYYDGHRYWTRDEWNERPGHDRRHGDGHRHCPPGHEKKGEC</sequence>
<keyword evidence="4" id="KW-1185">Reference proteome</keyword>
<organism evidence="3 4">
    <name type="scientific">Burkholderia reimsis</name>
    <dbReference type="NCBI Taxonomy" id="2234132"/>
    <lineage>
        <taxon>Bacteria</taxon>
        <taxon>Pseudomonadati</taxon>
        <taxon>Pseudomonadota</taxon>
        <taxon>Betaproteobacteria</taxon>
        <taxon>Burkholderiales</taxon>
        <taxon>Burkholderiaceae</taxon>
        <taxon>Burkholderia</taxon>
    </lineage>
</organism>
<feature type="chain" id="PRO_5016999557" description="DUF2502 domain-containing protein" evidence="2">
    <location>
        <begin position="24"/>
        <end position="99"/>
    </location>
</feature>
<gene>
    <name evidence="3" type="ORF">DPV79_38705</name>
</gene>
<evidence type="ECO:0008006" key="5">
    <source>
        <dbReference type="Google" id="ProtNLM"/>
    </source>
</evidence>
<dbReference type="Proteomes" id="UP000252458">
    <property type="component" value="Unassembled WGS sequence"/>
</dbReference>
<comment type="caution">
    <text evidence="3">The sequence shown here is derived from an EMBL/GenBank/DDBJ whole genome shotgun (WGS) entry which is preliminary data.</text>
</comment>
<reference evidence="3 4" key="1">
    <citation type="submission" date="2018-06" db="EMBL/GenBank/DDBJ databases">
        <title>Draft genome sequence of Burkholderia reimsis strain BE51 isolated from a French agricultural soil.</title>
        <authorList>
            <person name="Esmaeel Q."/>
        </authorList>
    </citation>
    <scope>NUCLEOTIDE SEQUENCE [LARGE SCALE GENOMIC DNA]</scope>
    <source>
        <strain evidence="3 4">BE51</strain>
    </source>
</reference>
<accession>A0A365QHW1</accession>
<protein>
    <recommendedName>
        <fullName evidence="5">DUF2502 domain-containing protein</fullName>
    </recommendedName>
</protein>
<evidence type="ECO:0000313" key="4">
    <source>
        <dbReference type="Proteomes" id="UP000252458"/>
    </source>
</evidence>